<accession>A0A4R1N5E1</accession>
<evidence type="ECO:0000313" key="3">
    <source>
        <dbReference type="Proteomes" id="UP000294545"/>
    </source>
</evidence>
<keyword evidence="1" id="KW-1133">Transmembrane helix</keyword>
<sequence length="417" mass="48435">MYRKYMGLASGIISIAIIAWIVIQLHALGTESTLYIKNVSGDPSVLNDVVVSGLIQDKYHGQKFSITNDNVSQAFKAYTHYLDGQNGDSAEQEQVVNEEKINEFSIRRGSRPDDLGSRRRKNIYAIIEGSFGEMVYHTGVTTRSWAGNEEHNLYRIVKGELYFTVDTDYGDNGKNGIFKVKDFYHQESDQQVGKVDRIFTIDLDETNDVRVYGLEVVNDKIILITSGADELKLYLFNPKNGALEDMQSIKVNEELINHYVEFKMFTNDNRLNIYFKNRLSQTPEQLENESTNYFNNKEIDIITLKVTDTIDVENRTNVVFDRDRLVLIEVEDIVYIKDKLYFAALAYDHRRYPHKSQYNHYIFAYKGNEDLYKGQLSTDIFEDYGTEMRNEAVVYDRIMNPINYDYRKIDHLTIEAK</sequence>
<proteinExistence type="predicted"/>
<reference evidence="2 3" key="1">
    <citation type="submission" date="2019-03" db="EMBL/GenBank/DDBJ databases">
        <title>Genomic Encyclopedia of Type Strains, Phase IV (KMG-IV): sequencing the most valuable type-strain genomes for metagenomic binning, comparative biology and taxonomic classification.</title>
        <authorList>
            <person name="Goeker M."/>
        </authorList>
    </citation>
    <scope>NUCLEOTIDE SEQUENCE [LARGE SCALE GENOMIC DNA]</scope>
    <source>
        <strain evidence="2 3">DSM 24176</strain>
    </source>
</reference>
<feature type="transmembrane region" description="Helical" evidence="1">
    <location>
        <begin position="7"/>
        <end position="28"/>
    </location>
</feature>
<keyword evidence="1" id="KW-0812">Transmembrane</keyword>
<dbReference type="Proteomes" id="UP000294545">
    <property type="component" value="Unassembled WGS sequence"/>
</dbReference>
<evidence type="ECO:0000313" key="2">
    <source>
        <dbReference type="EMBL" id="TCK99715.1"/>
    </source>
</evidence>
<keyword evidence="3" id="KW-1185">Reference proteome</keyword>
<protein>
    <submittedName>
        <fullName evidence="2">Uncharacterized protein</fullName>
    </submittedName>
</protein>
<dbReference type="EMBL" id="SMGQ01000002">
    <property type="protein sequence ID" value="TCK99715.1"/>
    <property type="molecule type" value="Genomic_DNA"/>
</dbReference>
<comment type="caution">
    <text evidence="2">The sequence shown here is derived from an EMBL/GenBank/DDBJ whole genome shotgun (WGS) entry which is preliminary data.</text>
</comment>
<evidence type="ECO:0000256" key="1">
    <source>
        <dbReference type="SAM" id="Phobius"/>
    </source>
</evidence>
<gene>
    <name evidence="2" type="ORF">EDC19_0073</name>
</gene>
<keyword evidence="1" id="KW-0472">Membrane</keyword>
<organism evidence="2 3">
    <name type="scientific">Natranaerovirga hydrolytica</name>
    <dbReference type="NCBI Taxonomy" id="680378"/>
    <lineage>
        <taxon>Bacteria</taxon>
        <taxon>Bacillati</taxon>
        <taxon>Bacillota</taxon>
        <taxon>Clostridia</taxon>
        <taxon>Lachnospirales</taxon>
        <taxon>Natranaerovirgaceae</taxon>
        <taxon>Natranaerovirga</taxon>
    </lineage>
</organism>
<name>A0A4R1N5E1_9FIRM</name>
<dbReference type="OrthoDB" id="2066127at2"/>
<dbReference type="AlphaFoldDB" id="A0A4R1N5E1"/>
<dbReference type="RefSeq" id="WP_132278843.1">
    <property type="nucleotide sequence ID" value="NZ_SMGQ01000002.1"/>
</dbReference>